<keyword evidence="3" id="KW-1185">Reference proteome</keyword>
<feature type="region of interest" description="Disordered" evidence="1">
    <location>
        <begin position="214"/>
        <end position="246"/>
    </location>
</feature>
<accession>A0AAN5CPL7</accession>
<dbReference type="Proteomes" id="UP001328107">
    <property type="component" value="Unassembled WGS sequence"/>
</dbReference>
<reference evidence="3" key="1">
    <citation type="submission" date="2022-10" db="EMBL/GenBank/DDBJ databases">
        <title>Genome assembly of Pristionchus species.</title>
        <authorList>
            <person name="Yoshida K."/>
            <person name="Sommer R.J."/>
        </authorList>
    </citation>
    <scope>NUCLEOTIDE SEQUENCE [LARGE SCALE GENOMIC DNA]</scope>
    <source>
        <strain evidence="3">RS5460</strain>
    </source>
</reference>
<feature type="non-terminal residue" evidence="2">
    <location>
        <position position="1"/>
    </location>
</feature>
<protein>
    <submittedName>
        <fullName evidence="2">Uncharacterized protein</fullName>
    </submittedName>
</protein>
<proteinExistence type="predicted"/>
<organism evidence="2 3">
    <name type="scientific">Pristionchus mayeri</name>
    <dbReference type="NCBI Taxonomy" id="1317129"/>
    <lineage>
        <taxon>Eukaryota</taxon>
        <taxon>Metazoa</taxon>
        <taxon>Ecdysozoa</taxon>
        <taxon>Nematoda</taxon>
        <taxon>Chromadorea</taxon>
        <taxon>Rhabditida</taxon>
        <taxon>Rhabditina</taxon>
        <taxon>Diplogasteromorpha</taxon>
        <taxon>Diplogasteroidea</taxon>
        <taxon>Neodiplogasteridae</taxon>
        <taxon>Pristionchus</taxon>
    </lineage>
</organism>
<gene>
    <name evidence="2" type="ORF">PMAYCL1PPCAC_18470</name>
</gene>
<dbReference type="EMBL" id="BTRK01000004">
    <property type="protein sequence ID" value="GMR48275.1"/>
    <property type="molecule type" value="Genomic_DNA"/>
</dbReference>
<evidence type="ECO:0000313" key="2">
    <source>
        <dbReference type="EMBL" id="GMR48275.1"/>
    </source>
</evidence>
<name>A0AAN5CPL7_9BILA</name>
<dbReference type="AlphaFoldDB" id="A0AAN5CPL7"/>
<evidence type="ECO:0000256" key="1">
    <source>
        <dbReference type="SAM" id="MobiDB-lite"/>
    </source>
</evidence>
<sequence length="641" mass="72632">DRGDMFLPRYGIPRDTPASGIAGRAIPHTRLVLTPNRFPTPFQRPSHPPPYDSRSGFHNGRQFVAPDANVRPLRHIIIRRPGDRFRTVDTPRVVYNRDAERVVQVSRMEPPEEIDVGLLATKAENAIGECGITMNKQIWFEAIMMTLGENMTVREASEQIGVNRTVLFRLLNMVRTAMGFAPLQGTLVRQFDEGTVADLERNLSVRRIIRVEPQKEVLPTPEPSVSPMPQERSPTKSADDSLPDCQQSPVDNVYQLSLSSVPSTGREQLKECLLLTKRSSLNAPDQIQFINAKTQDAKSEQTLALEHASIVVTRTVLKEECRANITCENDDDLKLYFKKLLLEMKQDANPSMIDTLATFVANKEAKFDDIAPKEGFQRQIMKTILRIALFQRKLECTQVNLPSEEGDHEVTNEKGTMDENNRAIHHWLSNTVAELSVPITVTDISIVLDLAEGKADRACLKALYRFVAPQVEEDAMMRVKMEMLIMDGYKEGSGVSENNFEFWSNCMESMLTCLLKEYPIYLGKWKSFAEIHRHTQSEAKDAETSYRRGSSRIKARESAVPDSMYLDRVFNRDLKKSLITFLKKLKSSGLPISESTVVSVGEKIVKMMDNKLISKESWAEWVNLVLGVEAANIFEYLDKDY</sequence>
<evidence type="ECO:0000313" key="3">
    <source>
        <dbReference type="Proteomes" id="UP001328107"/>
    </source>
</evidence>
<comment type="caution">
    <text evidence="2">The sequence shown here is derived from an EMBL/GenBank/DDBJ whole genome shotgun (WGS) entry which is preliminary data.</text>
</comment>